<evidence type="ECO:0008006" key="6">
    <source>
        <dbReference type="Google" id="ProtNLM"/>
    </source>
</evidence>
<evidence type="ECO:0000256" key="1">
    <source>
        <dbReference type="SAM" id="MobiDB-lite"/>
    </source>
</evidence>
<proteinExistence type="predicted"/>
<accession>A0A4Y8CU51</accession>
<gene>
    <name evidence="4" type="ORF">BOTCAL_0368g00090</name>
</gene>
<evidence type="ECO:0000313" key="5">
    <source>
        <dbReference type="Proteomes" id="UP000297299"/>
    </source>
</evidence>
<feature type="domain" description="DUF7223" evidence="3">
    <location>
        <begin position="259"/>
        <end position="468"/>
    </location>
</feature>
<reference evidence="4 5" key="1">
    <citation type="submission" date="2017-11" db="EMBL/GenBank/DDBJ databases">
        <title>Comparative genomics of Botrytis spp.</title>
        <authorList>
            <person name="Valero-Jimenez C.A."/>
            <person name="Tapia P."/>
            <person name="Veloso J."/>
            <person name="Silva-Moreno E."/>
            <person name="Staats M."/>
            <person name="Valdes J.H."/>
            <person name="Van Kan J.A.L."/>
        </authorList>
    </citation>
    <scope>NUCLEOTIDE SEQUENCE [LARGE SCALE GENOMIC DNA]</scope>
    <source>
        <strain evidence="4 5">MUCL2830</strain>
    </source>
</reference>
<evidence type="ECO:0000313" key="4">
    <source>
        <dbReference type="EMBL" id="TEY43610.1"/>
    </source>
</evidence>
<dbReference type="AlphaFoldDB" id="A0A4Y8CU51"/>
<dbReference type="EMBL" id="PHWZ01000367">
    <property type="protein sequence ID" value="TEY43610.1"/>
    <property type="molecule type" value="Genomic_DNA"/>
</dbReference>
<dbReference type="OrthoDB" id="5382170at2759"/>
<feature type="compositionally biased region" description="Low complexity" evidence="1">
    <location>
        <begin position="545"/>
        <end position="568"/>
    </location>
</feature>
<dbReference type="InterPro" id="IPR054293">
    <property type="entry name" value="DUF7029"/>
</dbReference>
<evidence type="ECO:0000259" key="3">
    <source>
        <dbReference type="Pfam" id="PF23865"/>
    </source>
</evidence>
<feature type="domain" description="DUF7029" evidence="2">
    <location>
        <begin position="87"/>
        <end position="185"/>
    </location>
</feature>
<organism evidence="4 5">
    <name type="scientific">Botryotinia calthae</name>
    <dbReference type="NCBI Taxonomy" id="38488"/>
    <lineage>
        <taxon>Eukaryota</taxon>
        <taxon>Fungi</taxon>
        <taxon>Dikarya</taxon>
        <taxon>Ascomycota</taxon>
        <taxon>Pezizomycotina</taxon>
        <taxon>Leotiomycetes</taxon>
        <taxon>Helotiales</taxon>
        <taxon>Sclerotiniaceae</taxon>
        <taxon>Botryotinia</taxon>
    </lineage>
</organism>
<evidence type="ECO:0000259" key="2">
    <source>
        <dbReference type="Pfam" id="PF22974"/>
    </source>
</evidence>
<keyword evidence="5" id="KW-1185">Reference proteome</keyword>
<dbReference type="STRING" id="38488.A0A4Y8CU51"/>
<name>A0A4Y8CU51_9HELO</name>
<protein>
    <recommendedName>
        <fullName evidence="6">GPI anchored protein</fullName>
    </recommendedName>
</protein>
<dbReference type="Proteomes" id="UP000297299">
    <property type="component" value="Unassembled WGS sequence"/>
</dbReference>
<sequence length="605" mass="63657">MLFRYQSLASLSACVEAVAALYSSDVNISQRDFSSRQMTSLGAITVRSAEQKRGLANFKPNLECTHHYADHDSIIRGAHSRFASTSMKYKLPAVTLEDIELNIKNIVCSKSTIILQFPSENLLLGAKKEWKDLSEFLVISSHAGCNDQNARAPYLVSNVEYVLKSNTAILSARRIEWSDAYDTMEVKFGMGKYDSSALRIHNDLRKRITSSVSVSSSETVSFPPAPSATPTSDTSVYDIGYSVPAGFNLGSFATTNDGAGGSLSISCSNCSIEGSIELIQGVFNVSDSSLDTKKAVNFVEHGYFDMEVNGFGAHIEIDTAVAGTFTETYTMDLMTLALPGFQIPDIAAIGPMWVPAIQGSIGVSKNLNFTYGFDVSVPDKSSIRLNIGNLTESTSSGFRDSSITALPLTATDSSISLTLSLALHSKILLGVDILSGDGSIAAGAFLDLPALSVTISELTSVDENCNPAQSSSSSVKDLDYFSSLTNIVPQADIAIGLQAGIQLTVPDLHFVENVGTTATLAGTSMLLPTQCMSFDGGKKEFVTPGATGSSSSSSSSSSSTSTAGGSKKSNAEKKVSVPGVGSGGSGGFTWMAGLLGCVVFVALGL</sequence>
<feature type="region of interest" description="Disordered" evidence="1">
    <location>
        <begin position="543"/>
        <end position="576"/>
    </location>
</feature>
<comment type="caution">
    <text evidence="4">The sequence shown here is derived from an EMBL/GenBank/DDBJ whole genome shotgun (WGS) entry which is preliminary data.</text>
</comment>
<dbReference type="Pfam" id="PF22974">
    <property type="entry name" value="DUF7029"/>
    <property type="match status" value="1"/>
</dbReference>
<dbReference type="InterPro" id="IPR055647">
    <property type="entry name" value="DUF7223"/>
</dbReference>
<dbReference type="Pfam" id="PF23865">
    <property type="entry name" value="DUF7223"/>
    <property type="match status" value="1"/>
</dbReference>